<dbReference type="GO" id="GO:0046872">
    <property type="term" value="F:metal ion binding"/>
    <property type="evidence" value="ECO:0007669"/>
    <property type="project" value="InterPro"/>
</dbReference>
<dbReference type="Gene3D" id="3.30.70.100">
    <property type="match status" value="1"/>
</dbReference>
<dbReference type="EMBL" id="AP018694">
    <property type="protein sequence ID" value="BBE19892.1"/>
    <property type="molecule type" value="Genomic_DNA"/>
</dbReference>
<dbReference type="KEGG" id="anf:AQPE_4080"/>
<dbReference type="CDD" id="cd00371">
    <property type="entry name" value="HMA"/>
    <property type="match status" value="1"/>
</dbReference>
<accession>A0A5K7SE51</accession>
<dbReference type="InterPro" id="IPR006121">
    <property type="entry name" value="HMA_dom"/>
</dbReference>
<dbReference type="Proteomes" id="UP001193389">
    <property type="component" value="Chromosome"/>
</dbReference>
<reference evidence="2" key="1">
    <citation type="journal article" date="2020" name="Int. J. Syst. Evol. Microbiol.">
        <title>Aquipluma nitroreducens gen. nov. sp. nov., a novel facultatively anaerobic bacterium isolated from a freshwater lake.</title>
        <authorList>
            <person name="Watanabe M."/>
            <person name="Kojima H."/>
            <person name="Fukui M."/>
        </authorList>
    </citation>
    <scope>NUCLEOTIDE SEQUENCE</scope>
    <source>
        <strain evidence="2">MeG22</strain>
    </source>
</reference>
<dbReference type="AlphaFoldDB" id="A0A5K7SE51"/>
<evidence type="ECO:0000313" key="3">
    <source>
        <dbReference type="Proteomes" id="UP001193389"/>
    </source>
</evidence>
<keyword evidence="3" id="KW-1185">Reference proteome</keyword>
<evidence type="ECO:0000313" key="2">
    <source>
        <dbReference type="EMBL" id="BBE19892.1"/>
    </source>
</evidence>
<organism evidence="2 3">
    <name type="scientific">Aquipluma nitroreducens</name>
    <dbReference type="NCBI Taxonomy" id="2010828"/>
    <lineage>
        <taxon>Bacteria</taxon>
        <taxon>Pseudomonadati</taxon>
        <taxon>Bacteroidota</taxon>
        <taxon>Bacteroidia</taxon>
        <taxon>Marinilabiliales</taxon>
        <taxon>Prolixibacteraceae</taxon>
        <taxon>Aquipluma</taxon>
    </lineage>
</organism>
<gene>
    <name evidence="2" type="ORF">AQPE_4080</name>
</gene>
<dbReference type="PROSITE" id="PS50846">
    <property type="entry name" value="HMA_2"/>
    <property type="match status" value="1"/>
</dbReference>
<sequence>METLKFKTNVNCGGCIATVTPHLNQVKGIVKWSVNTSNPLKVLTVESTGLDPEVIIETLKSAGYKADLMS</sequence>
<dbReference type="RefSeq" id="WP_318348099.1">
    <property type="nucleotide sequence ID" value="NZ_AP018694.1"/>
</dbReference>
<evidence type="ECO:0000259" key="1">
    <source>
        <dbReference type="PROSITE" id="PS50846"/>
    </source>
</evidence>
<feature type="domain" description="HMA" evidence="1">
    <location>
        <begin position="1"/>
        <end position="67"/>
    </location>
</feature>
<dbReference type="Pfam" id="PF00403">
    <property type="entry name" value="HMA"/>
    <property type="match status" value="1"/>
</dbReference>
<dbReference type="InterPro" id="IPR036163">
    <property type="entry name" value="HMA_dom_sf"/>
</dbReference>
<name>A0A5K7SE51_9BACT</name>
<proteinExistence type="predicted"/>
<dbReference type="SUPFAM" id="SSF55008">
    <property type="entry name" value="HMA, heavy metal-associated domain"/>
    <property type="match status" value="1"/>
</dbReference>
<protein>
    <recommendedName>
        <fullName evidence="1">HMA domain-containing protein</fullName>
    </recommendedName>
</protein>